<dbReference type="Gene3D" id="1.10.40.30">
    <property type="entry name" value="Fumarase/aspartase (C-terminal domain)"/>
    <property type="match status" value="1"/>
</dbReference>
<comment type="caution">
    <text evidence="4">The sequence shown here is derived from an EMBL/GenBank/DDBJ whole genome shotgun (WGS) entry which is preliminary data.</text>
</comment>
<evidence type="ECO:0000259" key="3">
    <source>
        <dbReference type="SMART" id="SM00998"/>
    </source>
</evidence>
<dbReference type="Proteomes" id="UP000221653">
    <property type="component" value="Unassembled WGS sequence"/>
</dbReference>
<keyword evidence="1" id="KW-0456">Lyase</keyword>
<organism evidence="4 5">
    <name type="scientific">Corynebacterium renale</name>
    <dbReference type="NCBI Taxonomy" id="1724"/>
    <lineage>
        <taxon>Bacteria</taxon>
        <taxon>Bacillati</taxon>
        <taxon>Actinomycetota</taxon>
        <taxon>Actinomycetes</taxon>
        <taxon>Mycobacteriales</taxon>
        <taxon>Corynebacteriaceae</taxon>
        <taxon>Corynebacterium</taxon>
    </lineage>
</organism>
<evidence type="ECO:0000256" key="2">
    <source>
        <dbReference type="ARBA" id="ARBA00034772"/>
    </source>
</evidence>
<dbReference type="PRINTS" id="PR00145">
    <property type="entry name" value="ARGSUCLYASE"/>
</dbReference>
<keyword evidence="4" id="KW-0413">Isomerase</keyword>
<dbReference type="Pfam" id="PF10397">
    <property type="entry name" value="ADSL_C"/>
    <property type="match status" value="1"/>
</dbReference>
<dbReference type="Pfam" id="PF00206">
    <property type="entry name" value="Lyase_1"/>
    <property type="match status" value="1"/>
</dbReference>
<reference evidence="4 5" key="1">
    <citation type="submission" date="2017-10" db="EMBL/GenBank/DDBJ databases">
        <title>Sequencing the genomes of 1000 actinobacteria strains.</title>
        <authorList>
            <person name="Klenk H.-P."/>
        </authorList>
    </citation>
    <scope>NUCLEOTIDE SEQUENCE [LARGE SCALE GENOMIC DNA]</scope>
    <source>
        <strain evidence="4 5">DSM 20688</strain>
    </source>
</reference>
<dbReference type="SMART" id="SM00998">
    <property type="entry name" value="ADSL_C"/>
    <property type="match status" value="1"/>
</dbReference>
<proteinExistence type="inferred from homology"/>
<comment type="similarity">
    <text evidence="2">Belongs to the class-II fumarase/aspartase family.</text>
</comment>
<dbReference type="InterPro" id="IPR008948">
    <property type="entry name" value="L-Aspartase-like"/>
</dbReference>
<name>A0A2A9DPY0_9CORY</name>
<dbReference type="Gene3D" id="1.20.200.10">
    <property type="entry name" value="Fumarase/aspartase (Central domain)"/>
    <property type="match status" value="1"/>
</dbReference>
<gene>
    <name evidence="4" type="ORF">ATK06_1125</name>
</gene>
<dbReference type="InterPro" id="IPR000362">
    <property type="entry name" value="Fumarate_lyase_fam"/>
</dbReference>
<accession>A0A2A9DPY0</accession>
<evidence type="ECO:0000313" key="4">
    <source>
        <dbReference type="EMBL" id="PFG28042.1"/>
    </source>
</evidence>
<dbReference type="RefSeq" id="WP_083986097.1">
    <property type="nucleotide sequence ID" value="NZ_LDYE01000008.1"/>
</dbReference>
<dbReference type="PRINTS" id="PR00149">
    <property type="entry name" value="FUMRATELYASE"/>
</dbReference>
<dbReference type="AlphaFoldDB" id="A0A2A9DPY0"/>
<evidence type="ECO:0000313" key="5">
    <source>
        <dbReference type="Proteomes" id="UP000221653"/>
    </source>
</evidence>
<dbReference type="GO" id="GO:0016853">
    <property type="term" value="F:isomerase activity"/>
    <property type="evidence" value="ECO:0007669"/>
    <property type="project" value="UniProtKB-KW"/>
</dbReference>
<dbReference type="InterPro" id="IPR022761">
    <property type="entry name" value="Fumarate_lyase_N"/>
</dbReference>
<dbReference type="EMBL" id="PDJF01000001">
    <property type="protein sequence ID" value="PFG28042.1"/>
    <property type="molecule type" value="Genomic_DNA"/>
</dbReference>
<dbReference type="InterPro" id="IPR019468">
    <property type="entry name" value="AdenyloSucc_lyase_C"/>
</dbReference>
<dbReference type="CDD" id="cd01597">
    <property type="entry name" value="pCLME"/>
    <property type="match status" value="1"/>
</dbReference>
<dbReference type="GO" id="GO:0016829">
    <property type="term" value="F:lyase activity"/>
    <property type="evidence" value="ECO:0007669"/>
    <property type="project" value="UniProtKB-KW"/>
</dbReference>
<dbReference type="OrthoDB" id="9768878at2"/>
<feature type="domain" description="Adenylosuccinate lyase C-terminal" evidence="3">
    <location>
        <begin position="366"/>
        <end position="444"/>
    </location>
</feature>
<dbReference type="PANTHER" id="PTHR43172">
    <property type="entry name" value="ADENYLOSUCCINATE LYASE"/>
    <property type="match status" value="1"/>
</dbReference>
<dbReference type="PANTHER" id="PTHR43172:SF2">
    <property type="entry name" value="ADENYLOSUCCINATE LYASE C-TERMINAL DOMAIN-CONTAINING PROTEIN"/>
    <property type="match status" value="1"/>
</dbReference>
<evidence type="ECO:0000256" key="1">
    <source>
        <dbReference type="ARBA" id="ARBA00023239"/>
    </source>
</evidence>
<sequence>MFPTDKAPFSMLWQFAGNDDQLDIFSSDASIQAWLDTESALAQAQAKHGVITQEDADAISAACTLDNIDRDRLWKDAKNVGYPILGLVRQISEALPEGPNGRVHYGATTQDIMDTGLALQMTRSLEAVDKQMVRLGDALAQRAEEYKDAVMPGRTHAQQAIPTTFGATLATLLEQLRRQRERLAQALERVRVISLFGAGGNNAAQGETAPAVRKDMAEALGLKDPQISWHVERDVLAEYGWVCATVCGTVAKLGRNIVDLSRTEVGEVFEPYNSHRGASSTMPQKVNPISSELMIGISTIAGALTSALTRIQESGHERAAGEWQGEWLLIPTMGNLAGAALDEAIVVAEGMRVDTDRMKENLNLDGGLIMAEAQMIQLAPAMGREKAHDLVYEAATKSRETKTHFQEELPIIAKEHGKEDLLPEKFVEPADYVGEAQAMVKEAVARFKDMPR</sequence>
<dbReference type="STRING" id="1724.GCA_001044175_02211"/>
<protein>
    <submittedName>
        <fullName evidence="4">3-carboxy-cis,cis-muconate cycloisomerase</fullName>
    </submittedName>
</protein>
<dbReference type="SUPFAM" id="SSF48557">
    <property type="entry name" value="L-aspartase-like"/>
    <property type="match status" value="1"/>
</dbReference>
<keyword evidence="5" id="KW-1185">Reference proteome</keyword>